<evidence type="ECO:0000313" key="2">
    <source>
        <dbReference type="Proteomes" id="UP001500683"/>
    </source>
</evidence>
<comment type="caution">
    <text evidence="1">The sequence shown here is derived from an EMBL/GenBank/DDBJ whole genome shotgun (WGS) entry which is preliminary data.</text>
</comment>
<accession>A0ABP7V5S7</accession>
<protein>
    <submittedName>
        <fullName evidence="1">Uncharacterized protein</fullName>
    </submittedName>
</protein>
<dbReference type="Proteomes" id="UP001500683">
    <property type="component" value="Unassembled WGS sequence"/>
</dbReference>
<sequence>MDDLRSEYNSFHPLAALGARLSARRLPVDYTARGLRVKNPRVPGCCAEVAHPCDTIRCRRRADDGGTPWYFTSWHEPIAPADAPDDAAMYVLGYLARGPERAHPEGVS</sequence>
<organism evidence="1 2">
    <name type="scientific">Actinomadura miaoliensis</name>
    <dbReference type="NCBI Taxonomy" id="430685"/>
    <lineage>
        <taxon>Bacteria</taxon>
        <taxon>Bacillati</taxon>
        <taxon>Actinomycetota</taxon>
        <taxon>Actinomycetes</taxon>
        <taxon>Streptosporangiales</taxon>
        <taxon>Thermomonosporaceae</taxon>
        <taxon>Actinomadura</taxon>
    </lineage>
</organism>
<gene>
    <name evidence="1" type="ORF">GCM10022214_11100</name>
</gene>
<dbReference type="EMBL" id="BAAAZG010000002">
    <property type="protein sequence ID" value="GAA4060197.1"/>
    <property type="molecule type" value="Genomic_DNA"/>
</dbReference>
<dbReference type="RefSeq" id="WP_344941639.1">
    <property type="nucleotide sequence ID" value="NZ_BAAAZG010000002.1"/>
</dbReference>
<reference evidence="2" key="1">
    <citation type="journal article" date="2019" name="Int. J. Syst. Evol. Microbiol.">
        <title>The Global Catalogue of Microorganisms (GCM) 10K type strain sequencing project: providing services to taxonomists for standard genome sequencing and annotation.</title>
        <authorList>
            <consortium name="The Broad Institute Genomics Platform"/>
            <consortium name="The Broad Institute Genome Sequencing Center for Infectious Disease"/>
            <person name="Wu L."/>
            <person name="Ma J."/>
        </authorList>
    </citation>
    <scope>NUCLEOTIDE SEQUENCE [LARGE SCALE GENOMIC DNA]</scope>
    <source>
        <strain evidence="2">JCM 16702</strain>
    </source>
</reference>
<proteinExistence type="predicted"/>
<evidence type="ECO:0000313" key="1">
    <source>
        <dbReference type="EMBL" id="GAA4060197.1"/>
    </source>
</evidence>
<name>A0ABP7V5S7_9ACTN</name>
<keyword evidence="2" id="KW-1185">Reference proteome</keyword>